<dbReference type="PANTHER" id="PTHR23039:SF10">
    <property type="entry name" value="NANCE-HORAN SYNDROME PROTEIN ISOFORM X1"/>
    <property type="match status" value="1"/>
</dbReference>
<reference evidence="2 3" key="1">
    <citation type="journal article" date="2022" name="G3 (Bethesda)">
        <title>Evaluating Illumina-, Nanopore-, and PacBio-based genome assembly strategies with the bald notothen, Trematomus borchgrevinki.</title>
        <authorList>
            <person name="Rayamajhi N."/>
            <person name="Cheng C.C."/>
            <person name="Catchen J.M."/>
        </authorList>
    </citation>
    <scope>NUCLEOTIDE SEQUENCE [LARGE SCALE GENOMIC DNA]</scope>
    <source>
        <strain evidence="2">AGRC-2024</strain>
    </source>
</reference>
<feature type="compositionally biased region" description="Basic and acidic residues" evidence="1">
    <location>
        <begin position="113"/>
        <end position="151"/>
    </location>
</feature>
<evidence type="ECO:0000313" key="3">
    <source>
        <dbReference type="Proteomes" id="UP001619887"/>
    </source>
</evidence>
<feature type="compositionally biased region" description="Polar residues" evidence="1">
    <location>
        <begin position="363"/>
        <end position="383"/>
    </location>
</feature>
<feature type="compositionally biased region" description="Polar residues" evidence="1">
    <location>
        <begin position="611"/>
        <end position="623"/>
    </location>
</feature>
<comment type="caution">
    <text evidence="2">The sequence shown here is derived from an EMBL/GenBank/DDBJ whole genome shotgun (WGS) entry which is preliminary data.</text>
</comment>
<feature type="compositionally biased region" description="Basic and acidic residues" evidence="1">
    <location>
        <begin position="66"/>
        <end position="83"/>
    </location>
</feature>
<proteinExistence type="predicted"/>
<feature type="compositionally biased region" description="Polar residues" evidence="1">
    <location>
        <begin position="677"/>
        <end position="694"/>
    </location>
</feature>
<feature type="compositionally biased region" description="Polar residues" evidence="1">
    <location>
        <begin position="1364"/>
        <end position="1376"/>
    </location>
</feature>
<dbReference type="EMBL" id="JBIYXZ010002069">
    <property type="protein sequence ID" value="KAL3065702.1"/>
    <property type="molecule type" value="Genomic_DNA"/>
</dbReference>
<protein>
    <recommendedName>
        <fullName evidence="4">Nance-Horan syndrome protein</fullName>
    </recommendedName>
</protein>
<evidence type="ECO:0008006" key="4">
    <source>
        <dbReference type="Google" id="ProtNLM"/>
    </source>
</evidence>
<reference evidence="2 3" key="2">
    <citation type="journal article" date="2024" name="G3 (Bethesda)">
        <title>The genome of the cryopelagic Antarctic bald notothen, Trematomus borchgrevinki.</title>
        <authorList>
            <person name="Rayamajhi N."/>
            <person name="Rivera-Colon A.G."/>
            <person name="Minhas B.F."/>
            <person name="Cheng C.C."/>
            <person name="Catchen J.M."/>
        </authorList>
    </citation>
    <scope>NUCLEOTIDE SEQUENCE [LARGE SCALE GENOMIC DNA]</scope>
    <source>
        <strain evidence="2">AGRC-2024</strain>
    </source>
</reference>
<feature type="region of interest" description="Disordered" evidence="1">
    <location>
        <begin position="66"/>
        <end position="151"/>
    </location>
</feature>
<feature type="compositionally biased region" description="Low complexity" evidence="1">
    <location>
        <begin position="913"/>
        <end position="929"/>
    </location>
</feature>
<feature type="compositionally biased region" description="Low complexity" evidence="1">
    <location>
        <begin position="957"/>
        <end position="971"/>
    </location>
</feature>
<gene>
    <name evidence="2" type="ORF">OYC64_015788</name>
</gene>
<feature type="region of interest" description="Disordered" evidence="1">
    <location>
        <begin position="1215"/>
        <end position="1242"/>
    </location>
</feature>
<feature type="compositionally biased region" description="Low complexity" evidence="1">
    <location>
        <begin position="509"/>
        <end position="525"/>
    </location>
</feature>
<feature type="region of interest" description="Disordered" evidence="1">
    <location>
        <begin position="888"/>
        <end position="1025"/>
    </location>
</feature>
<dbReference type="Pfam" id="PF15273">
    <property type="entry name" value="NHS"/>
    <property type="match status" value="1"/>
</dbReference>
<feature type="region of interest" description="Disordered" evidence="1">
    <location>
        <begin position="760"/>
        <end position="791"/>
    </location>
</feature>
<sequence length="1643" mass="179594">MALACLGLGCIPVRSKAVSNLDIESKLSLHYQAPWHQHHNVFHPCSRPPCLEELHRSAQFSLRALHRDEEQQPHRSTSRERNRVTISISVAPPMPTFPSPHSIRRQQRSRLARAQERAEKERELDYQPRKERTVRETEIQTIQRKERPGREADVQTIQRKFACFYSLHPIEGCIFIPWNRKATSTGEGECGEVLGGHRAKASAPNAPSTKDKQTNWSKENLPPTDQMSATDSHSISSCIIPINVTGVGFDREASARCSLVHSQSVLQRRRKLRRRKTITGIPKRVQQDMDSDESPVARERTVIVHSNSHHLSLCEEDLLISGHLHHTRDSGCQTDDFLIACTAAPSRRRIRAQRGHQGIPASLSHSTGNISSLGDQSDSTYTSAAGHGGRLRSRSLPREGGRLMDSDDDDDDDDDDNYDDDDEDEDLSPYEADDFIPSGPSPRMKMMMMKDEEESTDDQAAPEPLQLGSLKRLQRSGDRDRGGGGGGSPEHGWMERGRSRLPRKADMGSCEISSSSDTFSSPIHSMSTTGVLGSHVDHKEDHQSSSGNWSGSSSTCPSQTSETIPPPSSPPLTGSSHCDSELSLNTVPNAIDEGFSLDPSYHSDLRPQGQGHRSSSFTSSATDQMDDAGVSTASEGEWTYPQDQDQTDPDQDPDQTQNLSQEYSSKQGLQDQPCFGGTTTSNNEKGSGSDYPSDTETFYSSSVHFGCNQSYRGYMYNYADPGPDCGQSNTVAASLSHRVYPHPSAEFRAGTMTLGRTCRPLRKPKVKPPPPKRTTSLKDTFSGVDVGTDTQADQDQPKVISEELTLSSTEMKLELELEIGGAPEPLQTSCLVAEPLGTWGRGLGETVDIVEPMSFSSADTHSFKNEGAVQSDYADLWLHNNELKSNNGEYASMSNSSTATGTTVMDCMKSPDSSSSSTETQTQTLAQASDTRAISPPLPPGSPEKLAGLASPSSGYSSQSETPTSTLPSSSAAFFPGPLSPSTGKRKPKVPERKSSLSSLQHFPRDGSSISSGYKRDPDFPPPPSQLDLNVLHGGYVRHTLSHRTHHMHTLHHSKHRVANVLSTGTKLLAPEASNANPPSSSNYALTIPRSNLLVITPSALRSVQLHSISQSTEKSVNTDQESSSGAETATRPKCPPSVSTLAPPPINTRPLPPRRPPPRPPAHEHISSPEHLQPPLPGRHPDGPPSYESLLLRQDRYGPGTFWAMTAFRTRMDPASEHPEDSSPLHRPVPRAPHPSPVDLHTHIHSHTEFRGLTHSAHGHPEFRVLGERSFSQDDDDDEDDEEEEEEQVKEPLRAACSRGGMRSVHLPPPAYEFAGLSHSDSGPWASPVKVPGTSMETSHPYLISDARRGRFEEQEEDEELTSGATRSAHQLQPQESKDDSTTPDTEDYFSKDSTPSDNSLSPLMDDTKVDDDVILTSPNKTRTTEDLFAMIHRSKRKVLGRKDSGDLNAKSRLCPAAPVMPASTVIIPPAPPLNLPATLASAAGAQRAPVPIYRSAKKSSTSNEEFKLLLLKKGSRSDSSYRMSATEILKSPITPKMPGDPLQEGVIRQAEELPCTLQESHLSGLDPIQIPGLFPRANSESFTHKTLPMSAASRQGRSRIPPVANSSRYSTRSRLYTAPMQAISEGETENSDGSPHDDRSS</sequence>
<feature type="region of interest" description="Disordered" evidence="1">
    <location>
        <begin position="197"/>
        <end position="232"/>
    </location>
</feature>
<feature type="compositionally biased region" description="Polar residues" evidence="1">
    <location>
        <begin position="1393"/>
        <end position="1403"/>
    </location>
</feature>
<feature type="region of interest" description="Disordered" evidence="1">
    <location>
        <begin position="1590"/>
        <end position="1643"/>
    </location>
</feature>
<evidence type="ECO:0000313" key="2">
    <source>
        <dbReference type="EMBL" id="KAL3065702.1"/>
    </source>
</evidence>
<feature type="compositionally biased region" description="Polar residues" evidence="1">
    <location>
        <begin position="888"/>
        <end position="903"/>
    </location>
</feature>
<organism evidence="2 3">
    <name type="scientific">Pagothenia borchgrevinki</name>
    <name type="common">Bald rockcod</name>
    <name type="synonym">Trematomus borchgrevinki</name>
    <dbReference type="NCBI Taxonomy" id="8213"/>
    <lineage>
        <taxon>Eukaryota</taxon>
        <taxon>Metazoa</taxon>
        <taxon>Chordata</taxon>
        <taxon>Craniata</taxon>
        <taxon>Vertebrata</taxon>
        <taxon>Euteleostomi</taxon>
        <taxon>Actinopterygii</taxon>
        <taxon>Neopterygii</taxon>
        <taxon>Teleostei</taxon>
        <taxon>Neoteleostei</taxon>
        <taxon>Acanthomorphata</taxon>
        <taxon>Eupercaria</taxon>
        <taxon>Perciformes</taxon>
        <taxon>Notothenioidei</taxon>
        <taxon>Nototheniidae</taxon>
        <taxon>Pagothenia</taxon>
    </lineage>
</organism>
<feature type="compositionally biased region" description="Polar residues" evidence="1">
    <location>
        <begin position="214"/>
        <end position="232"/>
    </location>
</feature>
<accession>A0ABD2HI42</accession>
<feature type="compositionally biased region" description="Basic and acidic residues" evidence="1">
    <location>
        <begin position="396"/>
        <end position="405"/>
    </location>
</feature>
<feature type="compositionally biased region" description="Acidic residues" evidence="1">
    <location>
        <begin position="1274"/>
        <end position="1289"/>
    </location>
</feature>
<feature type="region of interest" description="Disordered" evidence="1">
    <location>
        <begin position="1261"/>
        <end position="1419"/>
    </location>
</feature>
<name>A0ABD2HI42_PAGBO</name>
<feature type="region of interest" description="Disordered" evidence="1">
    <location>
        <begin position="1109"/>
        <end position="1191"/>
    </location>
</feature>
<feature type="region of interest" description="Disordered" evidence="1">
    <location>
        <begin position="349"/>
        <end position="694"/>
    </location>
</feature>
<feature type="compositionally biased region" description="Acidic residues" evidence="1">
    <location>
        <begin position="406"/>
        <end position="434"/>
    </location>
</feature>
<feature type="compositionally biased region" description="Basic residues" evidence="1">
    <location>
        <begin position="102"/>
        <end position="111"/>
    </location>
</feature>
<dbReference type="PANTHER" id="PTHR23039">
    <property type="entry name" value="NANCE-HORAN SYNDROME PROTEIN"/>
    <property type="match status" value="1"/>
</dbReference>
<feature type="compositionally biased region" description="Basic and acidic residues" evidence="1">
    <location>
        <begin position="492"/>
        <end position="506"/>
    </location>
</feature>
<feature type="compositionally biased region" description="Polar residues" evidence="1">
    <location>
        <begin position="1109"/>
        <end position="1128"/>
    </location>
</feature>
<dbReference type="InterPro" id="IPR024845">
    <property type="entry name" value="NHS-like"/>
</dbReference>
<dbReference type="Proteomes" id="UP001619887">
    <property type="component" value="Unassembled WGS sequence"/>
</dbReference>
<feature type="compositionally biased region" description="Polar residues" evidence="1">
    <location>
        <begin position="658"/>
        <end position="670"/>
    </location>
</feature>
<feature type="compositionally biased region" description="Pro residues" evidence="1">
    <location>
        <begin position="1143"/>
        <end position="1161"/>
    </location>
</feature>
<feature type="compositionally biased region" description="Basic and acidic residues" evidence="1">
    <location>
        <begin position="1215"/>
        <end position="1225"/>
    </location>
</feature>
<keyword evidence="3" id="KW-1185">Reference proteome</keyword>
<feature type="compositionally biased region" description="Low complexity" evidence="1">
    <location>
        <begin position="544"/>
        <end position="563"/>
    </location>
</feature>
<evidence type="ECO:0000256" key="1">
    <source>
        <dbReference type="SAM" id="MobiDB-lite"/>
    </source>
</evidence>
<feature type="compositionally biased region" description="Low complexity" evidence="1">
    <location>
        <begin position="1608"/>
        <end position="1619"/>
    </location>
</feature>